<sequence>MDPLRHGGELLMWRRLRSFDRSVQLLMLNQLTINTGFYMLMPYLAGHLSGGLGMAAWTVGLVLGVRNLCQQGLFLLGGTLADRLGYKPVIVAGCMLRTAGFALLGLVDSLPALLAASAATGFAGALFNPAVRAYLAHDAAERRVEAFALFNVFYQAGILVGPLIGLALVAVDFRLVCLTAAAVFAALTVLQIRALPPRHVETADTRGILGDWRLVLSGRSFMLFSLAMAGSYVLSFQLYLALPLQLDGAVTVSALFVLSALVAIAGQIRITDWARRRWSHPAAIARGLLLMAVAFLPPALAGVAWPYSTVPRVAAVLLCAVLLTLATTLTYPFEMDTVVSLSGDRLVATHYGLYNTVAGVGIALGNLLTGLLLDSGSTVLPWIVLSALGGACALAVHLLGRGGRLTGPSAVPCPVPRPG</sequence>
<feature type="transmembrane region" description="Helical" evidence="6">
    <location>
        <begin position="47"/>
        <end position="68"/>
    </location>
</feature>
<dbReference type="EMBL" id="NGFP01000040">
    <property type="protein sequence ID" value="OUC97323.1"/>
    <property type="molecule type" value="Genomic_DNA"/>
</dbReference>
<evidence type="ECO:0000313" key="8">
    <source>
        <dbReference type="EMBL" id="OUC97323.1"/>
    </source>
</evidence>
<dbReference type="PANTHER" id="PTHR42688:SF1">
    <property type="entry name" value="BLR5212 PROTEIN"/>
    <property type="match status" value="1"/>
</dbReference>
<feature type="transmembrane region" description="Helical" evidence="6">
    <location>
        <begin position="89"/>
        <end position="107"/>
    </location>
</feature>
<dbReference type="PROSITE" id="PS50850">
    <property type="entry name" value="MFS"/>
    <property type="match status" value="1"/>
</dbReference>
<evidence type="ECO:0000256" key="4">
    <source>
        <dbReference type="ARBA" id="ARBA00022989"/>
    </source>
</evidence>
<gene>
    <name evidence="8" type="ORF">CA984_11605</name>
</gene>
<evidence type="ECO:0000256" key="5">
    <source>
        <dbReference type="ARBA" id="ARBA00023136"/>
    </source>
</evidence>
<name>A0A2C9ZMC2_9ACTN</name>
<evidence type="ECO:0000259" key="7">
    <source>
        <dbReference type="PROSITE" id="PS50850"/>
    </source>
</evidence>
<proteinExistence type="predicted"/>
<evidence type="ECO:0000256" key="2">
    <source>
        <dbReference type="ARBA" id="ARBA00022475"/>
    </source>
</evidence>
<evidence type="ECO:0000256" key="1">
    <source>
        <dbReference type="ARBA" id="ARBA00004651"/>
    </source>
</evidence>
<dbReference type="InterPro" id="IPR052425">
    <property type="entry name" value="Uncharacterized_MFS-type"/>
</dbReference>
<feature type="transmembrane region" description="Helical" evidence="6">
    <location>
        <begin position="353"/>
        <end position="373"/>
    </location>
</feature>
<keyword evidence="2" id="KW-1003">Cell membrane</keyword>
<keyword evidence="4 6" id="KW-1133">Transmembrane helix</keyword>
<dbReference type="SUPFAM" id="SSF103473">
    <property type="entry name" value="MFS general substrate transporter"/>
    <property type="match status" value="1"/>
</dbReference>
<dbReference type="InterPro" id="IPR011701">
    <property type="entry name" value="MFS"/>
</dbReference>
<dbReference type="Gene3D" id="1.20.1250.20">
    <property type="entry name" value="MFS general substrate transporter like domains"/>
    <property type="match status" value="1"/>
</dbReference>
<keyword evidence="9" id="KW-1185">Reference proteome</keyword>
<comment type="subcellular location">
    <subcellularLocation>
        <location evidence="1">Cell membrane</location>
        <topology evidence="1">Multi-pass membrane protein</topology>
    </subcellularLocation>
</comment>
<feature type="transmembrane region" description="Helical" evidence="6">
    <location>
        <begin position="221"/>
        <end position="242"/>
    </location>
</feature>
<dbReference type="PANTHER" id="PTHR42688">
    <property type="entry name" value="CONSERVED PROTEIN"/>
    <property type="match status" value="1"/>
</dbReference>
<feature type="transmembrane region" description="Helical" evidence="6">
    <location>
        <begin position="287"/>
        <end position="307"/>
    </location>
</feature>
<dbReference type="InterPro" id="IPR036259">
    <property type="entry name" value="MFS_trans_sf"/>
</dbReference>
<feature type="transmembrane region" description="Helical" evidence="6">
    <location>
        <begin position="113"/>
        <end position="135"/>
    </location>
</feature>
<dbReference type="RefSeq" id="WP_086571159.1">
    <property type="nucleotide sequence ID" value="NZ_NGFP01000040.1"/>
</dbReference>
<keyword evidence="5 6" id="KW-0472">Membrane</keyword>
<dbReference type="Proteomes" id="UP000194761">
    <property type="component" value="Unassembled WGS sequence"/>
</dbReference>
<dbReference type="InterPro" id="IPR020846">
    <property type="entry name" value="MFS_dom"/>
</dbReference>
<dbReference type="AlphaFoldDB" id="A0A2C9ZMC2"/>
<feature type="transmembrane region" description="Helical" evidence="6">
    <location>
        <begin position="173"/>
        <end position="190"/>
    </location>
</feature>
<dbReference type="GO" id="GO:0005886">
    <property type="term" value="C:plasma membrane"/>
    <property type="evidence" value="ECO:0007669"/>
    <property type="project" value="UniProtKB-SubCell"/>
</dbReference>
<feature type="transmembrane region" description="Helical" evidence="6">
    <location>
        <begin position="248"/>
        <end position="266"/>
    </location>
</feature>
<reference evidence="8 9" key="1">
    <citation type="submission" date="2017-05" db="EMBL/GenBank/DDBJ databases">
        <title>Biotechnological potential of actinobacteria isolated from South African environments.</title>
        <authorList>
            <person name="Le Roes-Hill M."/>
            <person name="Prins A."/>
            <person name="Durrell K.A."/>
        </authorList>
    </citation>
    <scope>NUCLEOTIDE SEQUENCE [LARGE SCALE GENOMIC DNA]</scope>
    <source>
        <strain evidence="8">M26</strain>
    </source>
</reference>
<dbReference type="Pfam" id="PF07690">
    <property type="entry name" value="MFS_1"/>
    <property type="match status" value="1"/>
</dbReference>
<organism evidence="8 9">
    <name type="scientific">Streptosporangium minutum</name>
    <dbReference type="NCBI Taxonomy" id="569862"/>
    <lineage>
        <taxon>Bacteria</taxon>
        <taxon>Bacillati</taxon>
        <taxon>Actinomycetota</taxon>
        <taxon>Actinomycetes</taxon>
        <taxon>Streptosporangiales</taxon>
        <taxon>Streptosporangiaceae</taxon>
        <taxon>Streptosporangium</taxon>
    </lineage>
</organism>
<dbReference type="GO" id="GO:0022857">
    <property type="term" value="F:transmembrane transporter activity"/>
    <property type="evidence" value="ECO:0007669"/>
    <property type="project" value="InterPro"/>
</dbReference>
<protein>
    <submittedName>
        <fullName evidence="8">MFS transporter</fullName>
    </submittedName>
</protein>
<comment type="caution">
    <text evidence="8">The sequence shown here is derived from an EMBL/GenBank/DDBJ whole genome shotgun (WGS) entry which is preliminary data.</text>
</comment>
<feature type="transmembrane region" description="Helical" evidence="6">
    <location>
        <begin position="313"/>
        <end position="333"/>
    </location>
</feature>
<feature type="domain" description="Major facilitator superfamily (MFS) profile" evidence="7">
    <location>
        <begin position="22"/>
        <end position="404"/>
    </location>
</feature>
<keyword evidence="3 6" id="KW-0812">Transmembrane</keyword>
<accession>A0A2C9ZMC2</accession>
<feature type="transmembrane region" description="Helical" evidence="6">
    <location>
        <begin position="379"/>
        <end position="399"/>
    </location>
</feature>
<evidence type="ECO:0000256" key="6">
    <source>
        <dbReference type="SAM" id="Phobius"/>
    </source>
</evidence>
<evidence type="ECO:0000313" key="9">
    <source>
        <dbReference type="Proteomes" id="UP000194761"/>
    </source>
</evidence>
<evidence type="ECO:0000256" key="3">
    <source>
        <dbReference type="ARBA" id="ARBA00022692"/>
    </source>
</evidence>
<feature type="transmembrane region" description="Helical" evidence="6">
    <location>
        <begin position="147"/>
        <end position="167"/>
    </location>
</feature>